<dbReference type="Proteomes" id="UP000007364">
    <property type="component" value="Unassembled WGS sequence"/>
</dbReference>
<evidence type="ECO:0008006" key="4">
    <source>
        <dbReference type="Google" id="ProtNLM"/>
    </source>
</evidence>
<keyword evidence="1" id="KW-0812">Transmembrane</keyword>
<evidence type="ECO:0000313" key="2">
    <source>
        <dbReference type="EMBL" id="EKF56512.1"/>
    </source>
</evidence>
<proteinExistence type="predicted"/>
<keyword evidence="1" id="KW-0472">Membrane</keyword>
<comment type="caution">
    <text evidence="2">The sequence shown here is derived from an EMBL/GenBank/DDBJ whole genome shotgun (WGS) entry which is preliminary data.</text>
</comment>
<keyword evidence="1" id="KW-1133">Transmembrane helix</keyword>
<protein>
    <recommendedName>
        <fullName evidence="4">DUF4199 domain-containing protein</fullName>
    </recommendedName>
</protein>
<feature type="transmembrane region" description="Helical" evidence="1">
    <location>
        <begin position="34"/>
        <end position="52"/>
    </location>
</feature>
<feature type="transmembrane region" description="Helical" evidence="1">
    <location>
        <begin position="111"/>
        <end position="136"/>
    </location>
</feature>
<feature type="transmembrane region" description="Helical" evidence="1">
    <location>
        <begin position="64"/>
        <end position="91"/>
    </location>
</feature>
<evidence type="ECO:0000313" key="3">
    <source>
        <dbReference type="Proteomes" id="UP000007364"/>
    </source>
</evidence>
<organism evidence="2 3">
    <name type="scientific">Galbibacter marinus</name>
    <dbReference type="NCBI Taxonomy" id="555500"/>
    <lineage>
        <taxon>Bacteria</taxon>
        <taxon>Pseudomonadati</taxon>
        <taxon>Bacteroidota</taxon>
        <taxon>Flavobacteriia</taxon>
        <taxon>Flavobacteriales</taxon>
        <taxon>Flavobacteriaceae</taxon>
        <taxon>Galbibacter</taxon>
    </lineage>
</organism>
<dbReference type="RefSeq" id="WP_008990531.1">
    <property type="nucleotide sequence ID" value="NZ_AMSG01000002.1"/>
</dbReference>
<dbReference type="AlphaFoldDB" id="K2QNM3"/>
<gene>
    <name evidence="2" type="ORF">I215_03278</name>
</gene>
<dbReference type="Pfam" id="PF13858">
    <property type="entry name" value="DUF4199"/>
    <property type="match status" value="1"/>
</dbReference>
<keyword evidence="3" id="KW-1185">Reference proteome</keyword>
<feature type="transmembrane region" description="Helical" evidence="1">
    <location>
        <begin position="7"/>
        <end position="28"/>
    </location>
</feature>
<name>K2QNM3_9FLAO</name>
<dbReference type="OrthoDB" id="1450060at2"/>
<reference evidence="2 3" key="1">
    <citation type="journal article" date="2012" name="J. Bacteriol.">
        <title>Genome Sequence of Galbibacter marinum Type Strain ck-I2-15.</title>
        <authorList>
            <person name="Lai Q."/>
            <person name="Li C."/>
            <person name="Shao Z."/>
        </authorList>
    </citation>
    <scope>NUCLEOTIDE SEQUENCE [LARGE SCALE GENOMIC DNA]</scope>
    <source>
        <strain evidence="3">ck-I2-15</strain>
    </source>
</reference>
<dbReference type="STRING" id="555500.I215_03278"/>
<dbReference type="InterPro" id="IPR025250">
    <property type="entry name" value="DUF4199"/>
</dbReference>
<evidence type="ECO:0000256" key="1">
    <source>
        <dbReference type="SAM" id="Phobius"/>
    </source>
</evidence>
<dbReference type="eggNOG" id="ENOG5031KST">
    <property type="taxonomic scope" value="Bacteria"/>
</dbReference>
<sequence length="168" mass="18923">MEVQKTALKYGMITGVVLIIYFLLLALVGLHTHAAFSAANVLITGTGIYLAIQKLKRIEKESFRYQFGFAAGIVTGFSATVIFTLFSTLYITELNPNFTQEFMTKWEFDWFAGNGMLILTIFLMGLATTVVMTLAFMQLFKDSWNTIEGSKHTLSKHNNVKSKKRTNL</sequence>
<accession>K2QNM3</accession>
<dbReference type="EMBL" id="AMSG01000002">
    <property type="protein sequence ID" value="EKF56512.1"/>
    <property type="molecule type" value="Genomic_DNA"/>
</dbReference>